<dbReference type="AlphaFoldDB" id="A0A9W8AS27"/>
<evidence type="ECO:0000313" key="3">
    <source>
        <dbReference type="EMBL" id="KAJ1959523.1"/>
    </source>
</evidence>
<name>A0A9W8AS27_9FUNG</name>
<proteinExistence type="predicted"/>
<feature type="region of interest" description="Disordered" evidence="1">
    <location>
        <begin position="70"/>
        <end position="162"/>
    </location>
</feature>
<feature type="compositionally biased region" description="Polar residues" evidence="1">
    <location>
        <begin position="142"/>
        <end position="159"/>
    </location>
</feature>
<comment type="caution">
    <text evidence="3">The sequence shown here is derived from an EMBL/GenBank/DDBJ whole genome shotgun (WGS) entry which is preliminary data.</text>
</comment>
<dbReference type="OrthoDB" id="5724387at2759"/>
<accession>A0A9W8AS27</accession>
<keyword evidence="2" id="KW-0732">Signal</keyword>
<sequence>MVTCSTIWCVLLAIALPTEVLSSDSSSDGHNVMKIDFLCGNDVINCESPTYPPNENSHTEAIDADRTDLGASADSETDNPAADDNTSETSVSFQRKRKFSEDEPHHPSSYEVVNGFTTSTDTNHGPMSFVGASSASSSSSAVMQTEDNADGQSANIQSESEIKERVDGILRGEFEPVPAMQQES</sequence>
<feature type="compositionally biased region" description="Basic and acidic residues" evidence="1">
    <location>
        <begin position="99"/>
        <end position="108"/>
    </location>
</feature>
<reference evidence="3" key="1">
    <citation type="submission" date="2022-07" db="EMBL/GenBank/DDBJ databases">
        <title>Phylogenomic reconstructions and comparative analyses of Kickxellomycotina fungi.</title>
        <authorList>
            <person name="Reynolds N.K."/>
            <person name="Stajich J.E."/>
            <person name="Barry K."/>
            <person name="Grigoriev I.V."/>
            <person name="Crous P."/>
            <person name="Smith M.E."/>
        </authorList>
    </citation>
    <scope>NUCLEOTIDE SEQUENCE</scope>
    <source>
        <strain evidence="3">RSA 1196</strain>
    </source>
</reference>
<evidence type="ECO:0000313" key="4">
    <source>
        <dbReference type="Proteomes" id="UP001150925"/>
    </source>
</evidence>
<keyword evidence="4" id="KW-1185">Reference proteome</keyword>
<gene>
    <name evidence="3" type="ORF">IWQ62_004575</name>
</gene>
<feature type="compositionally biased region" description="Low complexity" evidence="1">
    <location>
        <begin position="132"/>
        <end position="141"/>
    </location>
</feature>
<dbReference type="Proteomes" id="UP001150925">
    <property type="component" value="Unassembled WGS sequence"/>
</dbReference>
<feature type="chain" id="PRO_5040777924" evidence="2">
    <location>
        <begin position="23"/>
        <end position="184"/>
    </location>
</feature>
<organism evidence="3 4">
    <name type="scientific">Dispira parvispora</name>
    <dbReference type="NCBI Taxonomy" id="1520584"/>
    <lineage>
        <taxon>Eukaryota</taxon>
        <taxon>Fungi</taxon>
        <taxon>Fungi incertae sedis</taxon>
        <taxon>Zoopagomycota</taxon>
        <taxon>Kickxellomycotina</taxon>
        <taxon>Dimargaritomycetes</taxon>
        <taxon>Dimargaritales</taxon>
        <taxon>Dimargaritaceae</taxon>
        <taxon>Dispira</taxon>
    </lineage>
</organism>
<protein>
    <submittedName>
        <fullName evidence="3">Uncharacterized protein</fullName>
    </submittedName>
</protein>
<feature type="signal peptide" evidence="2">
    <location>
        <begin position="1"/>
        <end position="22"/>
    </location>
</feature>
<feature type="compositionally biased region" description="Polar residues" evidence="1">
    <location>
        <begin position="115"/>
        <end position="125"/>
    </location>
</feature>
<evidence type="ECO:0000256" key="2">
    <source>
        <dbReference type="SAM" id="SignalP"/>
    </source>
</evidence>
<dbReference type="EMBL" id="JANBPY010001566">
    <property type="protein sequence ID" value="KAJ1959523.1"/>
    <property type="molecule type" value="Genomic_DNA"/>
</dbReference>
<evidence type="ECO:0000256" key="1">
    <source>
        <dbReference type="SAM" id="MobiDB-lite"/>
    </source>
</evidence>